<comment type="caution">
    <text evidence="13">The sequence shown here is derived from an EMBL/GenBank/DDBJ whole genome shotgun (WGS) entry which is preliminary data.</text>
</comment>
<feature type="domain" description="Thiamine phosphate synthase/TenI" evidence="12">
    <location>
        <begin position="31"/>
        <end position="207"/>
    </location>
</feature>
<dbReference type="GO" id="GO:0009228">
    <property type="term" value="P:thiamine biosynthetic process"/>
    <property type="evidence" value="ECO:0007669"/>
    <property type="project" value="UniProtKB-KW"/>
</dbReference>
<dbReference type="UniPathway" id="UPA00060">
    <property type="reaction ID" value="UER00141"/>
</dbReference>
<keyword evidence="4 9" id="KW-0460">Magnesium</keyword>
<dbReference type="InterPro" id="IPR034291">
    <property type="entry name" value="TMP_synthase"/>
</dbReference>
<dbReference type="FunFam" id="3.20.20.70:FF:000096">
    <property type="entry name" value="Thiamine-phosphate synthase"/>
    <property type="match status" value="1"/>
</dbReference>
<evidence type="ECO:0000256" key="10">
    <source>
        <dbReference type="RuleBase" id="RU003826"/>
    </source>
</evidence>
<dbReference type="HAMAP" id="MF_00097">
    <property type="entry name" value="TMP_synthase"/>
    <property type="match status" value="1"/>
</dbReference>
<dbReference type="GO" id="GO:0000287">
    <property type="term" value="F:magnesium ion binding"/>
    <property type="evidence" value="ECO:0007669"/>
    <property type="project" value="UniProtKB-UniRule"/>
</dbReference>
<comment type="catalytic activity">
    <reaction evidence="6 9 10">
        <text>4-methyl-5-(2-phosphooxyethyl)-thiazole + 4-amino-2-methyl-5-(diphosphooxymethyl)pyrimidine + H(+) = thiamine phosphate + diphosphate</text>
        <dbReference type="Rhea" id="RHEA:22328"/>
        <dbReference type="ChEBI" id="CHEBI:15378"/>
        <dbReference type="ChEBI" id="CHEBI:33019"/>
        <dbReference type="ChEBI" id="CHEBI:37575"/>
        <dbReference type="ChEBI" id="CHEBI:57841"/>
        <dbReference type="ChEBI" id="CHEBI:58296"/>
        <dbReference type="EC" id="2.5.1.3"/>
    </reaction>
</comment>
<evidence type="ECO:0000256" key="11">
    <source>
        <dbReference type="RuleBase" id="RU004253"/>
    </source>
</evidence>
<keyword evidence="5 9" id="KW-0784">Thiamine biosynthesis</keyword>
<name>A0A519BPR3_9DELT</name>
<dbReference type="EMBL" id="SGBB01000002">
    <property type="protein sequence ID" value="RZD19199.1"/>
    <property type="molecule type" value="Genomic_DNA"/>
</dbReference>
<evidence type="ECO:0000256" key="5">
    <source>
        <dbReference type="ARBA" id="ARBA00022977"/>
    </source>
</evidence>
<feature type="binding site" evidence="9">
    <location>
        <position position="89"/>
    </location>
    <ligand>
        <name>4-amino-2-methyl-5-(diphosphooxymethyl)pyrimidine</name>
        <dbReference type="ChEBI" id="CHEBI:57841"/>
    </ligand>
</feature>
<dbReference type="Proteomes" id="UP000319296">
    <property type="component" value="Unassembled WGS sequence"/>
</dbReference>
<dbReference type="Pfam" id="PF02581">
    <property type="entry name" value="TMP-TENI"/>
    <property type="match status" value="1"/>
</dbReference>
<comment type="caution">
    <text evidence="9">Lacks conserved residue(s) required for the propagation of feature annotation.</text>
</comment>
<feature type="binding site" evidence="9">
    <location>
        <position position="184"/>
    </location>
    <ligand>
        <name>2-[(2R,5Z)-2-carboxy-4-methylthiazol-5(2H)-ylidene]ethyl phosphate</name>
        <dbReference type="ChEBI" id="CHEBI:62899"/>
    </ligand>
</feature>
<comment type="catalytic activity">
    <reaction evidence="7 9 10">
        <text>2-(2-carboxy-4-methylthiazol-5-yl)ethyl phosphate + 4-amino-2-methyl-5-(diphosphooxymethyl)pyrimidine + 2 H(+) = thiamine phosphate + CO2 + diphosphate</text>
        <dbReference type="Rhea" id="RHEA:47848"/>
        <dbReference type="ChEBI" id="CHEBI:15378"/>
        <dbReference type="ChEBI" id="CHEBI:16526"/>
        <dbReference type="ChEBI" id="CHEBI:33019"/>
        <dbReference type="ChEBI" id="CHEBI:37575"/>
        <dbReference type="ChEBI" id="CHEBI:57841"/>
        <dbReference type="ChEBI" id="CHEBI:62890"/>
        <dbReference type="EC" id="2.5.1.3"/>
    </reaction>
</comment>
<feature type="binding site" evidence="9">
    <location>
        <begin position="153"/>
        <end position="155"/>
    </location>
    <ligand>
        <name>2-[(2R,5Z)-2-carboxy-4-methylthiazol-5(2H)-ylidene]ethyl phosphate</name>
        <dbReference type="ChEBI" id="CHEBI:62899"/>
    </ligand>
</feature>
<feature type="binding site" evidence="9">
    <location>
        <position position="109"/>
    </location>
    <ligand>
        <name>Mg(2+)</name>
        <dbReference type="ChEBI" id="CHEBI:18420"/>
    </ligand>
</feature>
<evidence type="ECO:0000313" key="13">
    <source>
        <dbReference type="EMBL" id="RZD19199.1"/>
    </source>
</evidence>
<dbReference type="EC" id="2.5.1.3" evidence="9"/>
<evidence type="ECO:0000256" key="7">
    <source>
        <dbReference type="ARBA" id="ARBA00047851"/>
    </source>
</evidence>
<proteinExistence type="inferred from homology"/>
<dbReference type="InterPro" id="IPR013785">
    <property type="entry name" value="Aldolase_TIM"/>
</dbReference>
<keyword evidence="3 9" id="KW-0479">Metal-binding</keyword>
<dbReference type="PANTHER" id="PTHR20857">
    <property type="entry name" value="THIAMINE-PHOSPHATE PYROPHOSPHORYLASE"/>
    <property type="match status" value="1"/>
</dbReference>
<dbReference type="NCBIfam" id="TIGR00693">
    <property type="entry name" value="thiE"/>
    <property type="match status" value="1"/>
</dbReference>
<evidence type="ECO:0000256" key="3">
    <source>
        <dbReference type="ARBA" id="ARBA00022723"/>
    </source>
</evidence>
<evidence type="ECO:0000256" key="4">
    <source>
        <dbReference type="ARBA" id="ARBA00022842"/>
    </source>
</evidence>
<evidence type="ECO:0000313" key="14">
    <source>
        <dbReference type="Proteomes" id="UP000319296"/>
    </source>
</evidence>
<dbReference type="GO" id="GO:0004789">
    <property type="term" value="F:thiamine-phosphate diphosphorylase activity"/>
    <property type="evidence" value="ECO:0007669"/>
    <property type="project" value="UniProtKB-UniRule"/>
</dbReference>
<comment type="similarity">
    <text evidence="9 10">Belongs to the thiamine-phosphate synthase family.</text>
</comment>
<comment type="cofactor">
    <cofactor evidence="9">
        <name>Mg(2+)</name>
        <dbReference type="ChEBI" id="CHEBI:18420"/>
    </cofactor>
    <text evidence="9">Binds 1 Mg(2+) ion per subunit.</text>
</comment>
<dbReference type="InterPro" id="IPR022998">
    <property type="entry name" value="ThiamineP_synth_TenI"/>
</dbReference>
<feature type="binding site" evidence="9">
    <location>
        <begin position="52"/>
        <end position="56"/>
    </location>
    <ligand>
        <name>4-amino-2-methyl-5-(diphosphooxymethyl)pyrimidine</name>
        <dbReference type="ChEBI" id="CHEBI:57841"/>
    </ligand>
</feature>
<evidence type="ECO:0000256" key="9">
    <source>
        <dbReference type="HAMAP-Rule" id="MF_00097"/>
    </source>
</evidence>
<feature type="binding site" evidence="9">
    <location>
        <position position="90"/>
    </location>
    <ligand>
        <name>Mg(2+)</name>
        <dbReference type="ChEBI" id="CHEBI:18420"/>
    </ligand>
</feature>
<evidence type="ECO:0000256" key="1">
    <source>
        <dbReference type="ARBA" id="ARBA00005165"/>
    </source>
</evidence>
<protein>
    <recommendedName>
        <fullName evidence="9">Thiamine-phosphate synthase</fullName>
        <shortName evidence="9">TP synthase</shortName>
        <shortName evidence="9">TPS</shortName>
        <ecNumber evidence="9">2.5.1.3</ecNumber>
    </recommendedName>
    <alternativeName>
        <fullName evidence="9">Thiamine-phosphate pyrophosphorylase</fullName>
        <shortName evidence="9">TMP pyrophosphorylase</shortName>
        <shortName evidence="9">TMP-PPase</shortName>
    </alternativeName>
</protein>
<gene>
    <name evidence="9 13" type="primary">thiE</name>
    <name evidence="13" type="ORF">EVG15_01820</name>
</gene>
<evidence type="ECO:0000259" key="12">
    <source>
        <dbReference type="Pfam" id="PF02581"/>
    </source>
</evidence>
<dbReference type="GO" id="GO:0009229">
    <property type="term" value="P:thiamine diphosphate biosynthetic process"/>
    <property type="evidence" value="ECO:0007669"/>
    <property type="project" value="UniProtKB-UniRule"/>
</dbReference>
<dbReference type="InterPro" id="IPR036206">
    <property type="entry name" value="ThiamineP_synth_sf"/>
</dbReference>
<dbReference type="AlphaFoldDB" id="A0A519BPR3"/>
<comment type="pathway">
    <text evidence="1 9 11">Cofactor biosynthesis; thiamine diphosphate biosynthesis; thiamine phosphate from 4-amino-2-methyl-5-diphosphomethylpyrimidine and 4-methyl-5-(2-phosphoethyl)-thiazole: step 1/1.</text>
</comment>
<evidence type="ECO:0000256" key="2">
    <source>
        <dbReference type="ARBA" id="ARBA00022679"/>
    </source>
</evidence>
<dbReference type="GO" id="GO:0005737">
    <property type="term" value="C:cytoplasm"/>
    <property type="evidence" value="ECO:0007669"/>
    <property type="project" value="TreeGrafter"/>
</dbReference>
<comment type="catalytic activity">
    <reaction evidence="8 9 10">
        <text>2-[(2R,5Z)-2-carboxy-4-methylthiazol-5(2H)-ylidene]ethyl phosphate + 4-amino-2-methyl-5-(diphosphooxymethyl)pyrimidine + 2 H(+) = thiamine phosphate + CO2 + diphosphate</text>
        <dbReference type="Rhea" id="RHEA:47844"/>
        <dbReference type="ChEBI" id="CHEBI:15378"/>
        <dbReference type="ChEBI" id="CHEBI:16526"/>
        <dbReference type="ChEBI" id="CHEBI:33019"/>
        <dbReference type="ChEBI" id="CHEBI:37575"/>
        <dbReference type="ChEBI" id="CHEBI:57841"/>
        <dbReference type="ChEBI" id="CHEBI:62899"/>
        <dbReference type="EC" id="2.5.1.3"/>
    </reaction>
</comment>
<evidence type="ECO:0000256" key="6">
    <source>
        <dbReference type="ARBA" id="ARBA00047334"/>
    </source>
</evidence>
<dbReference type="SUPFAM" id="SSF51391">
    <property type="entry name" value="Thiamin phosphate synthase"/>
    <property type="match status" value="1"/>
</dbReference>
<reference evidence="13 14" key="1">
    <citation type="journal article" date="2019" name="ISME J.">
        <title>Insights into ecological role of a new deltaproteobacterial order Candidatus Acidulodesulfobacterales by metagenomics and metatranscriptomics.</title>
        <authorList>
            <person name="Tan S."/>
            <person name="Liu J."/>
            <person name="Fang Y."/>
            <person name="Hedlund B.P."/>
            <person name="Lian Z.H."/>
            <person name="Huang L.Y."/>
            <person name="Li J.T."/>
            <person name="Huang L.N."/>
            <person name="Li W.J."/>
            <person name="Jiang H.C."/>
            <person name="Dong H.L."/>
            <person name="Shu W.S."/>
        </authorList>
    </citation>
    <scope>NUCLEOTIDE SEQUENCE [LARGE SCALE GENOMIC DNA]</scope>
    <source>
        <strain evidence="13">AP1</strain>
    </source>
</reference>
<feature type="binding site" evidence="9">
    <location>
        <position position="127"/>
    </location>
    <ligand>
        <name>4-amino-2-methyl-5-(diphosphooxymethyl)pyrimidine</name>
        <dbReference type="ChEBI" id="CHEBI:57841"/>
    </ligand>
</feature>
<keyword evidence="2 9" id="KW-0808">Transferase</keyword>
<dbReference type="PANTHER" id="PTHR20857:SF23">
    <property type="entry name" value="THIAMINE BIOSYNTHETIC BIFUNCTIONAL ENZYME"/>
    <property type="match status" value="1"/>
</dbReference>
<sequence>MEISNINIFNKKFVLNIITPEFMDNDDNDKDIADDIIKLGQTAIDSKTSLFQLRNKNISGNDFYYIAMKLIKFFNLYSNKENKPILIVNDRADIADIVGADGVHIGDDDLPLSYIKKIYPQLIAGVSVKNIDEAKKAEAEGADYIGAGSVFETSSKSDAGKPIGLDILAKICDSVKIPVIAIGGINLDNVEKVIETGIKGIAVIGAVSGAKDPLTAAIKLNSYNYK</sequence>
<evidence type="ECO:0000256" key="8">
    <source>
        <dbReference type="ARBA" id="ARBA00047883"/>
    </source>
</evidence>
<dbReference type="CDD" id="cd00564">
    <property type="entry name" value="TMP_TenI"/>
    <property type="match status" value="1"/>
</dbReference>
<accession>A0A519BPR3</accession>
<organism evidence="13 14">
    <name type="scientific">Candidatus Acididesulfobacter diazotrophicus</name>
    <dbReference type="NCBI Taxonomy" id="2597226"/>
    <lineage>
        <taxon>Bacteria</taxon>
        <taxon>Deltaproteobacteria</taxon>
        <taxon>Candidatus Acidulodesulfobacterales</taxon>
        <taxon>Candidatus Acididesulfobacter</taxon>
    </lineage>
</organism>
<feature type="binding site" evidence="9">
    <location>
        <position position="156"/>
    </location>
    <ligand>
        <name>4-amino-2-methyl-5-(diphosphooxymethyl)pyrimidine</name>
        <dbReference type="ChEBI" id="CHEBI:57841"/>
    </ligand>
</feature>
<dbReference type="Gene3D" id="3.20.20.70">
    <property type="entry name" value="Aldolase class I"/>
    <property type="match status" value="1"/>
</dbReference>
<comment type="function">
    <text evidence="9">Condenses 4-methyl-5-(beta-hydroxyethyl)thiazole monophosphate (THZ-P) and 2-methyl-4-amino-5-hydroxymethyl pyrimidine pyrophosphate (HMP-PP) to form thiamine monophosphate (TMP).</text>
</comment>